<dbReference type="Proteomes" id="UP000234681">
    <property type="component" value="Chromosome 8"/>
</dbReference>
<evidence type="ECO:0000313" key="2">
    <source>
        <dbReference type="Proteomes" id="UP000234681"/>
    </source>
</evidence>
<name>A6I4B7_RAT</name>
<evidence type="ECO:0000313" key="1">
    <source>
        <dbReference type="EMBL" id="EDL76760.1"/>
    </source>
</evidence>
<accession>A6I4B7</accession>
<reference evidence="1 2" key="1">
    <citation type="submission" date="2005-09" db="EMBL/GenBank/DDBJ databases">
        <authorList>
            <person name="Mural R.J."/>
            <person name="Li P.W."/>
            <person name="Adams M.D."/>
            <person name="Amanatides P.G."/>
            <person name="Baden-Tillson H."/>
            <person name="Barnstead M."/>
            <person name="Chin S.H."/>
            <person name="Dew I."/>
            <person name="Evans C.A."/>
            <person name="Ferriera S."/>
            <person name="Flanigan M."/>
            <person name="Fosler C."/>
            <person name="Glodek A."/>
            <person name="Gu Z."/>
            <person name="Holt R.A."/>
            <person name="Jennings D."/>
            <person name="Kraft C.L."/>
            <person name="Lu F."/>
            <person name="Nguyen T."/>
            <person name="Nusskern D.R."/>
            <person name="Pfannkoch C.M."/>
            <person name="Sitter C."/>
            <person name="Sutton G.G."/>
            <person name="Venter J.C."/>
            <person name="Wang Z."/>
            <person name="Woodage T."/>
            <person name="Zheng X.H."/>
            <person name="Zhong F."/>
        </authorList>
    </citation>
    <scope>NUCLEOTIDE SEQUENCE [LARGE SCALE GENOMIC DNA]</scope>
    <source>
        <strain>BN</strain>
        <strain evidence="2">Sprague-Dawley</strain>
    </source>
</reference>
<sequence length="65" mass="7242">MYIPDTTTHPENWIKQKKEVKPTLDAVKCKSGVTSLGLEPGSLHFQQISWTLSIYRGSGPPPMLC</sequence>
<proteinExistence type="predicted"/>
<protein>
    <submittedName>
        <fullName evidence="1">RCG25500</fullName>
    </submittedName>
</protein>
<gene>
    <name evidence="1" type="ORF">rCG_25500</name>
</gene>
<organism evidence="1 2">
    <name type="scientific">Rattus norvegicus</name>
    <name type="common">Rat</name>
    <dbReference type="NCBI Taxonomy" id="10116"/>
    <lineage>
        <taxon>Eukaryota</taxon>
        <taxon>Metazoa</taxon>
        <taxon>Chordata</taxon>
        <taxon>Craniata</taxon>
        <taxon>Vertebrata</taxon>
        <taxon>Euteleostomi</taxon>
        <taxon>Mammalia</taxon>
        <taxon>Eutheria</taxon>
        <taxon>Euarchontoglires</taxon>
        <taxon>Glires</taxon>
        <taxon>Rodentia</taxon>
        <taxon>Myomorpha</taxon>
        <taxon>Muroidea</taxon>
        <taxon>Muridae</taxon>
        <taxon>Murinae</taxon>
        <taxon>Rattus</taxon>
    </lineage>
</organism>
<dbReference type="AlphaFoldDB" id="A6I4B7"/>
<dbReference type="EMBL" id="CH473954">
    <property type="protein sequence ID" value="EDL76760.1"/>
    <property type="molecule type" value="Genomic_DNA"/>
</dbReference>